<keyword evidence="2" id="KW-1185">Reference proteome</keyword>
<organism evidence="1 2">
    <name type="scientific">Helianthus annuus</name>
    <name type="common">Common sunflower</name>
    <dbReference type="NCBI Taxonomy" id="4232"/>
    <lineage>
        <taxon>Eukaryota</taxon>
        <taxon>Viridiplantae</taxon>
        <taxon>Streptophyta</taxon>
        <taxon>Embryophyta</taxon>
        <taxon>Tracheophyta</taxon>
        <taxon>Spermatophyta</taxon>
        <taxon>Magnoliopsida</taxon>
        <taxon>eudicotyledons</taxon>
        <taxon>Gunneridae</taxon>
        <taxon>Pentapetalae</taxon>
        <taxon>asterids</taxon>
        <taxon>campanulids</taxon>
        <taxon>Asterales</taxon>
        <taxon>Asteraceae</taxon>
        <taxon>Asteroideae</taxon>
        <taxon>Heliantheae alliance</taxon>
        <taxon>Heliantheae</taxon>
        <taxon>Helianthus</taxon>
    </lineage>
</organism>
<accession>A0A251TV62</accession>
<evidence type="ECO:0000313" key="2">
    <source>
        <dbReference type="Proteomes" id="UP000215914"/>
    </source>
</evidence>
<protein>
    <submittedName>
        <fullName evidence="1">Uncharacterized protein</fullName>
    </submittedName>
</protein>
<name>A0A251TV62_HELAN</name>
<gene>
    <name evidence="1" type="ORF">HannXRQ_Chr09g0251731</name>
</gene>
<evidence type="ECO:0000313" key="1">
    <source>
        <dbReference type="EMBL" id="OTG14643.1"/>
    </source>
</evidence>
<reference evidence="2" key="1">
    <citation type="journal article" date="2017" name="Nature">
        <title>The sunflower genome provides insights into oil metabolism, flowering and Asterid evolution.</title>
        <authorList>
            <person name="Badouin H."/>
            <person name="Gouzy J."/>
            <person name="Grassa C.J."/>
            <person name="Murat F."/>
            <person name="Staton S.E."/>
            <person name="Cottret L."/>
            <person name="Lelandais-Briere C."/>
            <person name="Owens G.L."/>
            <person name="Carrere S."/>
            <person name="Mayjonade B."/>
            <person name="Legrand L."/>
            <person name="Gill N."/>
            <person name="Kane N.C."/>
            <person name="Bowers J.E."/>
            <person name="Hubner S."/>
            <person name="Bellec A."/>
            <person name="Berard A."/>
            <person name="Berges H."/>
            <person name="Blanchet N."/>
            <person name="Boniface M.C."/>
            <person name="Brunel D."/>
            <person name="Catrice O."/>
            <person name="Chaidir N."/>
            <person name="Claudel C."/>
            <person name="Donnadieu C."/>
            <person name="Faraut T."/>
            <person name="Fievet G."/>
            <person name="Helmstetter N."/>
            <person name="King M."/>
            <person name="Knapp S.J."/>
            <person name="Lai Z."/>
            <person name="Le Paslier M.C."/>
            <person name="Lippi Y."/>
            <person name="Lorenzon L."/>
            <person name="Mandel J.R."/>
            <person name="Marage G."/>
            <person name="Marchand G."/>
            <person name="Marquand E."/>
            <person name="Bret-Mestries E."/>
            <person name="Morien E."/>
            <person name="Nambeesan S."/>
            <person name="Nguyen T."/>
            <person name="Pegot-Espagnet P."/>
            <person name="Pouilly N."/>
            <person name="Raftis F."/>
            <person name="Sallet E."/>
            <person name="Schiex T."/>
            <person name="Thomas J."/>
            <person name="Vandecasteele C."/>
            <person name="Vares D."/>
            <person name="Vear F."/>
            <person name="Vautrin S."/>
            <person name="Crespi M."/>
            <person name="Mangin B."/>
            <person name="Burke J.M."/>
            <person name="Salse J."/>
            <person name="Munos S."/>
            <person name="Vincourt P."/>
            <person name="Rieseberg L.H."/>
            <person name="Langlade N.B."/>
        </authorList>
    </citation>
    <scope>NUCLEOTIDE SEQUENCE [LARGE SCALE GENOMIC DNA]</scope>
    <source>
        <strain evidence="2">cv. SF193</strain>
    </source>
</reference>
<sequence>MILVLFSTPSDGLRHTVAAMLPNIPLMLPSFSYSRFMMYMATREAWLDLLLTWALSWEIASKNIRKVVTRCHIWSWLGGRVEEYSAADMDDIREDWSIYAVTSIVTIF</sequence>
<dbReference type="EMBL" id="CM007898">
    <property type="protein sequence ID" value="OTG14643.1"/>
    <property type="molecule type" value="Genomic_DNA"/>
</dbReference>
<dbReference type="Proteomes" id="UP000215914">
    <property type="component" value="Chromosome 9"/>
</dbReference>
<proteinExistence type="predicted"/>
<dbReference type="AlphaFoldDB" id="A0A251TV62"/>
<dbReference type="InParanoid" id="A0A251TV62"/>